<protein>
    <submittedName>
        <fullName evidence="3">Ornithine cyclodeaminase</fullName>
    </submittedName>
</protein>
<dbReference type="Pfam" id="PF02423">
    <property type="entry name" value="OCD_Mu_crystall"/>
    <property type="match status" value="1"/>
</dbReference>
<dbReference type="RefSeq" id="WP_244766378.1">
    <property type="nucleotide sequence ID" value="NZ_BSOP01000051.1"/>
</dbReference>
<proteinExistence type="inferred from homology"/>
<comment type="similarity">
    <text evidence="1">Belongs to the ornithine cyclodeaminase/mu-crystallin family.</text>
</comment>
<sequence>MVLILDKAATLDCLELDKLVDEIGDGMAALSRGEAVQPLRTRVFSSRTGGLLASLPCYLSGEELFSAKLGFSHPTLRDVDGTRHLTQIIALGDTEGRLLAVMHGTLLGMYRTAACSALAARFLSLPEASHLAVLGCGPMGQAEAEVMAAVRPLSRITVHDPNREAAERFRGVVERKTGITVTICASNEEAVSGANLVSLATTSHDPVIKREWLTANCHVSALGAHRKDQREVDSATMAAAAIFIESKDALMAEAGDYLIPISEGLYDADHFVAEIGDLADGKLDQRTFADRLTVFKSTGVGVQDLVIARHVYRRALEKGAGVVVDF</sequence>
<dbReference type="PIRSF" id="PIRSF001439">
    <property type="entry name" value="CryM"/>
    <property type="match status" value="1"/>
</dbReference>
<dbReference type="EMBL" id="BSOP01000051">
    <property type="protein sequence ID" value="GLR54539.1"/>
    <property type="molecule type" value="Genomic_DNA"/>
</dbReference>
<evidence type="ECO:0000256" key="1">
    <source>
        <dbReference type="ARBA" id="ARBA00008903"/>
    </source>
</evidence>
<keyword evidence="4" id="KW-1185">Reference proteome</keyword>
<evidence type="ECO:0000313" key="4">
    <source>
        <dbReference type="Proteomes" id="UP001156702"/>
    </source>
</evidence>
<dbReference type="InterPro" id="IPR023401">
    <property type="entry name" value="ODC_N"/>
</dbReference>
<organism evidence="3 4">
    <name type="scientific">Shinella yambaruensis</name>
    <dbReference type="NCBI Taxonomy" id="415996"/>
    <lineage>
        <taxon>Bacteria</taxon>
        <taxon>Pseudomonadati</taxon>
        <taxon>Pseudomonadota</taxon>
        <taxon>Alphaproteobacteria</taxon>
        <taxon>Hyphomicrobiales</taxon>
        <taxon>Rhizobiaceae</taxon>
        <taxon>Shinella</taxon>
    </lineage>
</organism>
<dbReference type="Gene3D" id="3.40.50.720">
    <property type="entry name" value="NAD(P)-binding Rossmann-like Domain"/>
    <property type="match status" value="1"/>
</dbReference>
<dbReference type="PANTHER" id="PTHR13812">
    <property type="entry name" value="KETIMINE REDUCTASE MU-CRYSTALLIN"/>
    <property type="match status" value="1"/>
</dbReference>
<evidence type="ECO:0000256" key="2">
    <source>
        <dbReference type="ARBA" id="ARBA00023027"/>
    </source>
</evidence>
<dbReference type="Proteomes" id="UP001156702">
    <property type="component" value="Unassembled WGS sequence"/>
</dbReference>
<reference evidence="4" key="1">
    <citation type="journal article" date="2019" name="Int. J. Syst. Evol. Microbiol.">
        <title>The Global Catalogue of Microorganisms (GCM) 10K type strain sequencing project: providing services to taxonomists for standard genome sequencing and annotation.</title>
        <authorList>
            <consortium name="The Broad Institute Genomics Platform"/>
            <consortium name="The Broad Institute Genome Sequencing Center for Infectious Disease"/>
            <person name="Wu L."/>
            <person name="Ma J."/>
        </authorList>
    </citation>
    <scope>NUCLEOTIDE SEQUENCE [LARGE SCALE GENOMIC DNA]</scope>
    <source>
        <strain evidence="4">NBRC 102122</strain>
    </source>
</reference>
<dbReference type="Gene3D" id="3.30.1780.10">
    <property type="entry name" value="ornithine cyclodeaminase, domain 1"/>
    <property type="match status" value="1"/>
</dbReference>
<accession>A0ABQ5ZNU6</accession>
<keyword evidence="2" id="KW-0520">NAD</keyword>
<dbReference type="SUPFAM" id="SSF51735">
    <property type="entry name" value="NAD(P)-binding Rossmann-fold domains"/>
    <property type="match status" value="1"/>
</dbReference>
<dbReference type="PANTHER" id="PTHR13812:SF19">
    <property type="entry name" value="KETIMINE REDUCTASE MU-CRYSTALLIN"/>
    <property type="match status" value="1"/>
</dbReference>
<name>A0ABQ5ZNU6_9HYPH</name>
<dbReference type="InterPro" id="IPR003462">
    <property type="entry name" value="ODC_Mu_crystall"/>
</dbReference>
<comment type="caution">
    <text evidence="3">The sequence shown here is derived from an EMBL/GenBank/DDBJ whole genome shotgun (WGS) entry which is preliminary data.</text>
</comment>
<dbReference type="InterPro" id="IPR036291">
    <property type="entry name" value="NAD(P)-bd_dom_sf"/>
</dbReference>
<evidence type="ECO:0000313" key="3">
    <source>
        <dbReference type="EMBL" id="GLR54539.1"/>
    </source>
</evidence>
<gene>
    <name evidence="3" type="ORF">GCM10007923_57560</name>
</gene>